<proteinExistence type="predicted"/>
<reference evidence="2 3" key="1">
    <citation type="journal article" date="2024" name="Plant J.">
        <title>Genome sequences and population genomics reveal climatic adaptation and genomic divergence between two closely related sweetgum species.</title>
        <authorList>
            <person name="Xu W.Q."/>
            <person name="Ren C.Q."/>
            <person name="Zhang X.Y."/>
            <person name="Comes H.P."/>
            <person name="Liu X.H."/>
            <person name="Li Y.G."/>
            <person name="Kettle C.J."/>
            <person name="Jalonen R."/>
            <person name="Gaisberger H."/>
            <person name="Ma Y.Z."/>
            <person name="Qiu Y.X."/>
        </authorList>
    </citation>
    <scope>NUCLEOTIDE SEQUENCE [LARGE SCALE GENOMIC DNA]</scope>
    <source>
        <strain evidence="2">Hangzhou</strain>
    </source>
</reference>
<dbReference type="AlphaFoldDB" id="A0AAP0RBY3"/>
<dbReference type="GO" id="GO:0010073">
    <property type="term" value="P:meristem maintenance"/>
    <property type="evidence" value="ECO:0007669"/>
    <property type="project" value="InterPro"/>
</dbReference>
<evidence type="ECO:0000313" key="2">
    <source>
        <dbReference type="EMBL" id="KAK9274231.1"/>
    </source>
</evidence>
<evidence type="ECO:0000313" key="3">
    <source>
        <dbReference type="Proteomes" id="UP001415857"/>
    </source>
</evidence>
<evidence type="ECO:0000259" key="1">
    <source>
        <dbReference type="Pfam" id="PF10536"/>
    </source>
</evidence>
<comment type="caution">
    <text evidence="2">The sequence shown here is derived from an EMBL/GenBank/DDBJ whole genome shotgun (WGS) entry which is preliminary data.</text>
</comment>
<gene>
    <name evidence="2" type="ORF">L1049_019045</name>
</gene>
<keyword evidence="3" id="KW-1185">Reference proteome</keyword>
<feature type="domain" description="Aminotransferase-like plant mobile" evidence="1">
    <location>
        <begin position="1"/>
        <end position="249"/>
    </location>
</feature>
<dbReference type="Pfam" id="PF10536">
    <property type="entry name" value="PMD"/>
    <property type="match status" value="1"/>
</dbReference>
<sequence length="318" mass="35324">MTITLDDVATILGIPVISKVVSYPKLDDAVARDLLVSALGVEDSDASLALRDVRGQSVKLLWLKTKFSNLGDAPTVEKTTYAARAYLLYLLGSTLFIDKSGGRVSIDLLHVLQDLDTVHKYGWGVAALATLYRHLGMASKSDCKQIAGYLTLLEAWVYEHFPMFQPPRKVGYVDVDPCVQHWVPLKDQGSSLSHLYILREALDDLQSESVVWDPYSSIRAHHPLEEFAYYAGFLYCVDIVEPYQPDRCIDHALKIGLPVLDLDRADACRDPTVLYGTICAIVRVLQGRADAVEEGYTPDIDLMYSRANRRHCSGGSST</sequence>
<accession>A0AAP0RBY3</accession>
<name>A0AAP0RBY3_LIQFO</name>
<protein>
    <recommendedName>
        <fullName evidence="1">Aminotransferase-like plant mobile domain-containing protein</fullName>
    </recommendedName>
</protein>
<organism evidence="2 3">
    <name type="scientific">Liquidambar formosana</name>
    <name type="common">Formosan gum</name>
    <dbReference type="NCBI Taxonomy" id="63359"/>
    <lineage>
        <taxon>Eukaryota</taxon>
        <taxon>Viridiplantae</taxon>
        <taxon>Streptophyta</taxon>
        <taxon>Embryophyta</taxon>
        <taxon>Tracheophyta</taxon>
        <taxon>Spermatophyta</taxon>
        <taxon>Magnoliopsida</taxon>
        <taxon>eudicotyledons</taxon>
        <taxon>Gunneridae</taxon>
        <taxon>Pentapetalae</taxon>
        <taxon>Saxifragales</taxon>
        <taxon>Altingiaceae</taxon>
        <taxon>Liquidambar</taxon>
    </lineage>
</organism>
<dbReference type="InterPro" id="IPR044824">
    <property type="entry name" value="MAIN-like"/>
</dbReference>
<dbReference type="Proteomes" id="UP001415857">
    <property type="component" value="Unassembled WGS sequence"/>
</dbReference>
<dbReference type="PANTHER" id="PTHR46033">
    <property type="entry name" value="PROTEIN MAIN-LIKE 2"/>
    <property type="match status" value="1"/>
</dbReference>
<dbReference type="EMBL" id="JBBPBK010000012">
    <property type="protein sequence ID" value="KAK9274231.1"/>
    <property type="molecule type" value="Genomic_DNA"/>
</dbReference>
<dbReference type="PANTHER" id="PTHR46033:SF8">
    <property type="entry name" value="PROTEIN MAINTENANCE OF MERISTEMS-LIKE"/>
    <property type="match status" value="1"/>
</dbReference>
<dbReference type="InterPro" id="IPR019557">
    <property type="entry name" value="AminoTfrase-like_pln_mobile"/>
</dbReference>